<feature type="region of interest" description="Disordered" evidence="1">
    <location>
        <begin position="60"/>
        <end position="82"/>
    </location>
</feature>
<keyword evidence="4" id="KW-1185">Reference proteome</keyword>
<evidence type="ECO:0000256" key="1">
    <source>
        <dbReference type="SAM" id="MobiDB-lite"/>
    </source>
</evidence>
<evidence type="ECO:0000313" key="3">
    <source>
        <dbReference type="EMBL" id="MCD5317093.1"/>
    </source>
</evidence>
<keyword evidence="2" id="KW-0472">Membrane</keyword>
<sequence>MNGNKGNYQIWLAVGAILLFIGIPQLGTGSTMGLITGLVFIAGSAGGFWQAFAEKRRAEAEEQAELSRRAATEAPPEPDRPQ</sequence>
<feature type="transmembrane region" description="Helical" evidence="2">
    <location>
        <begin position="7"/>
        <end position="26"/>
    </location>
</feature>
<dbReference type="RefSeq" id="WP_231449944.1">
    <property type="nucleotide sequence ID" value="NZ_JAJOMB010000041.1"/>
</dbReference>
<protein>
    <submittedName>
        <fullName evidence="3">Uncharacterized protein</fullName>
    </submittedName>
</protein>
<keyword evidence="2" id="KW-0812">Transmembrane</keyword>
<evidence type="ECO:0000313" key="4">
    <source>
        <dbReference type="Proteomes" id="UP001138997"/>
    </source>
</evidence>
<dbReference type="Proteomes" id="UP001138997">
    <property type="component" value="Unassembled WGS sequence"/>
</dbReference>
<evidence type="ECO:0000256" key="2">
    <source>
        <dbReference type="SAM" id="Phobius"/>
    </source>
</evidence>
<gene>
    <name evidence="3" type="ORF">LR394_39990</name>
</gene>
<dbReference type="EMBL" id="JAJOMB010000041">
    <property type="protein sequence ID" value="MCD5317093.1"/>
    <property type="molecule type" value="Genomic_DNA"/>
</dbReference>
<reference evidence="3" key="1">
    <citation type="submission" date="2021-11" db="EMBL/GenBank/DDBJ databases">
        <title>Streptomyces corallinus and Kineosporia corallina sp. nov., two new coral-derived marine actinobacteria.</title>
        <authorList>
            <person name="Buangrab K."/>
            <person name="Sutthacheep M."/>
            <person name="Yeemin T."/>
            <person name="Harunari E."/>
            <person name="Igarashi Y."/>
            <person name="Sripreechasak P."/>
            <person name="Kanchanasin P."/>
            <person name="Tanasupawat S."/>
            <person name="Phongsopitanun W."/>
        </authorList>
    </citation>
    <scope>NUCLEOTIDE SEQUENCE</scope>
    <source>
        <strain evidence="3">JCM 31032</strain>
    </source>
</reference>
<keyword evidence="2" id="KW-1133">Transmembrane helix</keyword>
<proteinExistence type="predicted"/>
<comment type="caution">
    <text evidence="3">The sequence shown here is derived from an EMBL/GenBank/DDBJ whole genome shotgun (WGS) entry which is preliminary data.</text>
</comment>
<accession>A0A9X1NMV3</accession>
<name>A0A9X1NMV3_9ACTN</name>
<organism evidence="3 4">
    <name type="scientific">Kineosporia babensis</name>
    <dbReference type="NCBI Taxonomy" id="499548"/>
    <lineage>
        <taxon>Bacteria</taxon>
        <taxon>Bacillati</taxon>
        <taxon>Actinomycetota</taxon>
        <taxon>Actinomycetes</taxon>
        <taxon>Kineosporiales</taxon>
        <taxon>Kineosporiaceae</taxon>
        <taxon>Kineosporia</taxon>
    </lineage>
</organism>
<feature type="transmembrane region" description="Helical" evidence="2">
    <location>
        <begin position="32"/>
        <end position="52"/>
    </location>
</feature>
<dbReference type="AlphaFoldDB" id="A0A9X1NMV3"/>